<evidence type="ECO:0000256" key="3">
    <source>
        <dbReference type="SAM" id="Phobius"/>
    </source>
</evidence>
<evidence type="ECO:0000313" key="5">
    <source>
        <dbReference type="Proteomes" id="UP000285882"/>
    </source>
</evidence>
<dbReference type="InterPro" id="IPR012902">
    <property type="entry name" value="N_methyl_site"/>
</dbReference>
<keyword evidence="5" id="KW-1185">Reference proteome</keyword>
<name>A0ABX5Q804_9BACL</name>
<dbReference type="NCBIfam" id="NF040982">
    <property type="entry name" value="ComGD"/>
    <property type="match status" value="1"/>
</dbReference>
<evidence type="ECO:0000256" key="1">
    <source>
        <dbReference type="ARBA" id="ARBA00004241"/>
    </source>
</evidence>
<organism evidence="4 5">
    <name type="scientific">Sporolactobacillus terrae</name>
    <dbReference type="NCBI Taxonomy" id="269673"/>
    <lineage>
        <taxon>Bacteria</taxon>
        <taxon>Bacillati</taxon>
        <taxon>Bacillota</taxon>
        <taxon>Bacilli</taxon>
        <taxon>Bacillales</taxon>
        <taxon>Sporolactobacillaceae</taxon>
        <taxon>Sporolactobacillus</taxon>
    </lineage>
</organism>
<reference evidence="4 5" key="1">
    <citation type="submission" date="2018-01" db="EMBL/GenBank/DDBJ databases">
        <title>Complete genome sequencing of Sporolactobacillus terrae DLG3.</title>
        <authorList>
            <person name="Nam Y.-D."/>
            <person name="Kang J."/>
            <person name="Chung W.-H."/>
        </authorList>
    </citation>
    <scope>NUCLEOTIDE SEQUENCE [LARGE SCALE GENOMIC DNA]</scope>
    <source>
        <strain evidence="4 5">DLG3</strain>
    </source>
</reference>
<comment type="subcellular location">
    <subcellularLocation>
        <location evidence="1">Cell surface</location>
    </subcellularLocation>
</comment>
<dbReference type="SUPFAM" id="SSF54523">
    <property type="entry name" value="Pili subunits"/>
    <property type="match status" value="1"/>
</dbReference>
<proteinExistence type="predicted"/>
<dbReference type="InterPro" id="IPR016785">
    <property type="entry name" value="ComGD"/>
</dbReference>
<sequence>MSAASPHQMANLLCIMQRPVKSGHLRMNEPPPMHQASLLQNTKGFTLIEVLIALSIICIIVPLSFFCFSRLTDELTIRHFVEAVNETIYDTQMEAIARADFAQIVFYDDFYYVSINGRTKRILMNPRIEVLSANKSIKINQLGHFSKIDSFFVKLGRISYKFTFLLGQGRFYYQKVSG</sequence>
<keyword evidence="3" id="KW-0472">Membrane</keyword>
<dbReference type="InterPro" id="IPR045584">
    <property type="entry name" value="Pilin-like"/>
</dbReference>
<dbReference type="Pfam" id="PF07963">
    <property type="entry name" value="N_methyl"/>
    <property type="match status" value="1"/>
</dbReference>
<keyword evidence="3" id="KW-0812">Transmembrane</keyword>
<dbReference type="EMBL" id="CP025688">
    <property type="protein sequence ID" value="QAA22792.1"/>
    <property type="molecule type" value="Genomic_DNA"/>
</dbReference>
<evidence type="ECO:0000256" key="2">
    <source>
        <dbReference type="ARBA" id="ARBA00023287"/>
    </source>
</evidence>
<accession>A0ABX5Q804</accession>
<keyword evidence="3" id="KW-1133">Transmembrane helix</keyword>
<dbReference type="Proteomes" id="UP000285882">
    <property type="component" value="Chromosome"/>
</dbReference>
<protein>
    <submittedName>
        <fullName evidence="4">Type II secretion system protein</fullName>
    </submittedName>
</protein>
<gene>
    <name evidence="4" type="ORF">C0674_09220</name>
</gene>
<keyword evidence="2" id="KW-0178">Competence</keyword>
<dbReference type="NCBIfam" id="TIGR02532">
    <property type="entry name" value="IV_pilin_GFxxxE"/>
    <property type="match status" value="1"/>
</dbReference>
<evidence type="ECO:0000313" key="4">
    <source>
        <dbReference type="EMBL" id="QAA22792.1"/>
    </source>
</evidence>
<feature type="transmembrane region" description="Helical" evidence="3">
    <location>
        <begin position="47"/>
        <end position="68"/>
    </location>
</feature>